<dbReference type="InterPro" id="IPR050333">
    <property type="entry name" value="SLRP"/>
</dbReference>
<evidence type="ECO:0000256" key="1">
    <source>
        <dbReference type="ARBA" id="ARBA00022614"/>
    </source>
</evidence>
<keyword evidence="4" id="KW-0472">Membrane</keyword>
<dbReference type="EMBL" id="KK853032">
    <property type="protein sequence ID" value="KDR12263.1"/>
    <property type="molecule type" value="Genomic_DNA"/>
</dbReference>
<keyword evidence="6" id="KW-1185">Reference proteome</keyword>
<keyword evidence="4 5" id="KW-0812">Transmembrane</keyword>
<dbReference type="Gene3D" id="3.80.10.10">
    <property type="entry name" value="Ribonuclease Inhibitor"/>
    <property type="match status" value="2"/>
</dbReference>
<dbReference type="SUPFAM" id="SSF52058">
    <property type="entry name" value="L domain-like"/>
    <property type="match status" value="1"/>
</dbReference>
<sequence length="505" mass="56972">MSKSLAIPCTTLNQFPVDRRIMQNVLKCVVTVASFLLLRMMPVSSECPECCTCRSGTFRCRNASLKSVPSNLCNDTINIDMSFNSISTLNNNIFDNMPLLKTIFVSDNDIKGVDPDVFNQLQDLRQIDLHNNNIDYIHPSLFQYNHKLSILDLSCNKIIRLRLDFNSNTELKFFNLSFNNLTFEDLTNFLPVPSLQVLDISYNQIETISGKVFGEMVNLTHLNISGNPELEYDCNLRTLLTLCLEQNISCGTDDEQSFRMVDNLYCETEELPKAMSLTQDTDEMLNTSAGTTEDGVDEGSGVDGNTGISDNRSSEFNSTEEVLIEPTITSNDDWTLIVIIVSSVCCVVIVITVAVIIIRNRRNSREETSGNLSRTNSIDYLNQEDQFNRRYKNPRNNNIKLRNHYDRVIPSELSRNVLQFQVGDTVAAEVVRVPSFKTRGVATPLNLPEEISPEETKLTVPNRRIVPHQPQINSLSRSNAASVNEHNETVRSGSIKKAKHLEVIR</sequence>
<dbReference type="STRING" id="136037.A0A067R390"/>
<dbReference type="AlphaFoldDB" id="A0A067R390"/>
<dbReference type="PANTHER" id="PTHR45712:SF30">
    <property type="entry name" value="LRRNT DOMAIN-CONTAINING PROTEIN"/>
    <property type="match status" value="1"/>
</dbReference>
<keyword evidence="2" id="KW-0677">Repeat</keyword>
<reference evidence="5 6" key="1">
    <citation type="journal article" date="2014" name="Nat. Commun.">
        <title>Molecular traces of alternative social organization in a termite genome.</title>
        <authorList>
            <person name="Terrapon N."/>
            <person name="Li C."/>
            <person name="Robertson H.M."/>
            <person name="Ji L."/>
            <person name="Meng X."/>
            <person name="Booth W."/>
            <person name="Chen Z."/>
            <person name="Childers C.P."/>
            <person name="Glastad K.M."/>
            <person name="Gokhale K."/>
            <person name="Gowin J."/>
            <person name="Gronenberg W."/>
            <person name="Hermansen R.A."/>
            <person name="Hu H."/>
            <person name="Hunt B.G."/>
            <person name="Huylmans A.K."/>
            <person name="Khalil S.M."/>
            <person name="Mitchell R.D."/>
            <person name="Munoz-Torres M.C."/>
            <person name="Mustard J.A."/>
            <person name="Pan H."/>
            <person name="Reese J.T."/>
            <person name="Scharf M.E."/>
            <person name="Sun F."/>
            <person name="Vogel H."/>
            <person name="Xiao J."/>
            <person name="Yang W."/>
            <person name="Yang Z."/>
            <person name="Yang Z."/>
            <person name="Zhou J."/>
            <person name="Zhu J."/>
            <person name="Brent C.S."/>
            <person name="Elsik C.G."/>
            <person name="Goodisman M.A."/>
            <person name="Liberles D.A."/>
            <person name="Roe R.M."/>
            <person name="Vargo E.L."/>
            <person name="Vilcinskas A."/>
            <person name="Wang J."/>
            <person name="Bornberg-Bauer E."/>
            <person name="Korb J."/>
            <person name="Zhang G."/>
            <person name="Liebig J."/>
        </authorList>
    </citation>
    <scope>NUCLEOTIDE SEQUENCE [LARGE SCALE GENOMIC DNA]</scope>
    <source>
        <tissue evidence="5">Whole organism</tissue>
    </source>
</reference>
<feature type="compositionally biased region" description="Polar residues" evidence="3">
    <location>
        <begin position="473"/>
        <end position="484"/>
    </location>
</feature>
<evidence type="ECO:0000256" key="3">
    <source>
        <dbReference type="SAM" id="MobiDB-lite"/>
    </source>
</evidence>
<dbReference type="InterPro" id="IPR032675">
    <property type="entry name" value="LRR_dom_sf"/>
</dbReference>
<evidence type="ECO:0000313" key="5">
    <source>
        <dbReference type="EMBL" id="KDR12263.1"/>
    </source>
</evidence>
<dbReference type="Proteomes" id="UP000027135">
    <property type="component" value="Unassembled WGS sequence"/>
</dbReference>
<dbReference type="eggNOG" id="KOG4237">
    <property type="taxonomic scope" value="Eukaryota"/>
</dbReference>
<protein>
    <submittedName>
        <fullName evidence="5">Leucine-rich repeat transmembrane neuronal protein 3</fullName>
    </submittedName>
</protein>
<dbReference type="PROSITE" id="PS51450">
    <property type="entry name" value="LRR"/>
    <property type="match status" value="1"/>
</dbReference>
<proteinExistence type="predicted"/>
<evidence type="ECO:0000256" key="4">
    <source>
        <dbReference type="SAM" id="Phobius"/>
    </source>
</evidence>
<dbReference type="InterPro" id="IPR001611">
    <property type="entry name" value="Leu-rich_rpt"/>
</dbReference>
<evidence type="ECO:0000313" key="6">
    <source>
        <dbReference type="Proteomes" id="UP000027135"/>
    </source>
</evidence>
<name>A0A067R390_ZOONE</name>
<feature type="region of interest" description="Disordered" evidence="3">
    <location>
        <begin position="473"/>
        <end position="494"/>
    </location>
</feature>
<keyword evidence="4" id="KW-1133">Transmembrane helix</keyword>
<accession>A0A067R390</accession>
<feature type="compositionally biased region" description="Polar residues" evidence="3">
    <location>
        <begin position="306"/>
        <end position="315"/>
    </location>
</feature>
<gene>
    <name evidence="5" type="ORF">L798_13750</name>
</gene>
<evidence type="ECO:0000256" key="2">
    <source>
        <dbReference type="ARBA" id="ARBA00022737"/>
    </source>
</evidence>
<feature type="transmembrane region" description="Helical" evidence="4">
    <location>
        <begin position="334"/>
        <end position="358"/>
    </location>
</feature>
<dbReference type="Pfam" id="PF13855">
    <property type="entry name" value="LRR_8"/>
    <property type="match status" value="2"/>
</dbReference>
<dbReference type="PANTHER" id="PTHR45712">
    <property type="entry name" value="AGAP008170-PA"/>
    <property type="match status" value="1"/>
</dbReference>
<dbReference type="InParanoid" id="A0A067R390"/>
<dbReference type="OMA" id="EQNISCG"/>
<keyword evidence="1" id="KW-0433">Leucine-rich repeat</keyword>
<dbReference type="SMART" id="SM00369">
    <property type="entry name" value="LRR_TYP"/>
    <property type="match status" value="3"/>
</dbReference>
<feature type="region of interest" description="Disordered" evidence="3">
    <location>
        <begin position="287"/>
        <end position="315"/>
    </location>
</feature>
<organism evidence="5 6">
    <name type="scientific">Zootermopsis nevadensis</name>
    <name type="common">Dampwood termite</name>
    <dbReference type="NCBI Taxonomy" id="136037"/>
    <lineage>
        <taxon>Eukaryota</taxon>
        <taxon>Metazoa</taxon>
        <taxon>Ecdysozoa</taxon>
        <taxon>Arthropoda</taxon>
        <taxon>Hexapoda</taxon>
        <taxon>Insecta</taxon>
        <taxon>Pterygota</taxon>
        <taxon>Neoptera</taxon>
        <taxon>Polyneoptera</taxon>
        <taxon>Dictyoptera</taxon>
        <taxon>Blattodea</taxon>
        <taxon>Blattoidea</taxon>
        <taxon>Termitoidae</taxon>
        <taxon>Termopsidae</taxon>
        <taxon>Zootermopsis</taxon>
    </lineage>
</organism>
<dbReference type="InterPro" id="IPR003591">
    <property type="entry name" value="Leu-rich_rpt_typical-subtyp"/>
</dbReference>